<organism evidence="1 2">
    <name type="scientific">Jeotgalibacillus marinus</name>
    <dbReference type="NCBI Taxonomy" id="86667"/>
    <lineage>
        <taxon>Bacteria</taxon>
        <taxon>Bacillati</taxon>
        <taxon>Bacillota</taxon>
        <taxon>Bacilli</taxon>
        <taxon>Bacillales</taxon>
        <taxon>Caryophanaceae</taxon>
        <taxon>Jeotgalibacillus</taxon>
    </lineage>
</organism>
<keyword evidence="2" id="KW-1185">Reference proteome</keyword>
<protein>
    <submittedName>
        <fullName evidence="1">Uncharacterized protein</fullName>
    </submittedName>
</protein>
<accession>A0ABV3Q111</accession>
<evidence type="ECO:0000313" key="1">
    <source>
        <dbReference type="EMBL" id="MEW9500921.1"/>
    </source>
</evidence>
<evidence type="ECO:0000313" key="2">
    <source>
        <dbReference type="Proteomes" id="UP001556040"/>
    </source>
</evidence>
<proteinExistence type="predicted"/>
<dbReference type="RefSeq" id="WP_367778268.1">
    <property type="nucleotide sequence ID" value="NZ_JBFMIA010000002.1"/>
</dbReference>
<dbReference type="EMBL" id="JBFMIA010000002">
    <property type="protein sequence ID" value="MEW9500921.1"/>
    <property type="molecule type" value="Genomic_DNA"/>
</dbReference>
<name>A0ABV3Q111_9BACL</name>
<gene>
    <name evidence="1" type="ORF">AB1471_03780</name>
</gene>
<dbReference type="Proteomes" id="UP001556040">
    <property type="component" value="Unassembled WGS sequence"/>
</dbReference>
<reference evidence="1 2" key="1">
    <citation type="journal article" date="1979" name="Int. J. Syst. Evol. Microbiol.">
        <title>Bacillus globisporus subsp. marinus subsp. nov.</title>
        <authorList>
            <person name="Liu H."/>
        </authorList>
    </citation>
    <scope>NUCLEOTIDE SEQUENCE [LARGE SCALE GENOMIC DNA]</scope>
    <source>
        <strain evidence="1 2">DSM 1297</strain>
    </source>
</reference>
<sequence length="40" mass="4448">MEWLKPLAEAHALPHLSTCSRTAFCTEDPNKQASFITTSN</sequence>
<comment type="caution">
    <text evidence="1">The sequence shown here is derived from an EMBL/GenBank/DDBJ whole genome shotgun (WGS) entry which is preliminary data.</text>
</comment>